<comment type="caution">
    <text evidence="9">The sequence shown here is derived from an EMBL/GenBank/DDBJ whole genome shotgun (WGS) entry which is preliminary data.</text>
</comment>
<dbReference type="InterPro" id="IPR026856">
    <property type="entry name" value="Sialidase_fam"/>
</dbReference>
<evidence type="ECO:0000313" key="10">
    <source>
        <dbReference type="Proteomes" id="UP000547458"/>
    </source>
</evidence>
<feature type="domain" description="Sialidase" evidence="7">
    <location>
        <begin position="97"/>
        <end position="398"/>
    </location>
</feature>
<dbReference type="GO" id="GO:0016020">
    <property type="term" value="C:membrane"/>
    <property type="evidence" value="ECO:0007669"/>
    <property type="project" value="TreeGrafter"/>
</dbReference>
<dbReference type="CDD" id="cd15482">
    <property type="entry name" value="Sialidase_non-viral"/>
    <property type="match status" value="1"/>
</dbReference>
<keyword evidence="9" id="KW-0326">Glycosidase</keyword>
<dbReference type="InterPro" id="IPR018905">
    <property type="entry name" value="A-galactase_NEW3"/>
</dbReference>
<dbReference type="SUPFAM" id="SSF50939">
    <property type="entry name" value="Sialidases"/>
    <property type="match status" value="1"/>
</dbReference>
<dbReference type="GO" id="GO:0004308">
    <property type="term" value="F:exo-alpha-sialidase activity"/>
    <property type="evidence" value="ECO:0007669"/>
    <property type="project" value="UniProtKB-EC"/>
</dbReference>
<dbReference type="Pfam" id="PF24346">
    <property type="entry name" value="DUF7507"/>
    <property type="match status" value="1"/>
</dbReference>
<dbReference type="InterPro" id="IPR055354">
    <property type="entry name" value="DUF7507"/>
</dbReference>
<dbReference type="InterPro" id="IPR036278">
    <property type="entry name" value="Sialidase_sf"/>
</dbReference>
<evidence type="ECO:0000259" key="6">
    <source>
        <dbReference type="Pfam" id="PF10633"/>
    </source>
</evidence>
<feature type="chain" id="PRO_5032554642" description="exo-alpha-sialidase" evidence="5">
    <location>
        <begin position="34"/>
        <end position="982"/>
    </location>
</feature>
<comment type="similarity">
    <text evidence="2">Belongs to the glycosyl hydrolase 33 family.</text>
</comment>
<dbReference type="EMBL" id="JAATJL010000001">
    <property type="protein sequence ID" value="NJC23881.1"/>
    <property type="molecule type" value="Genomic_DNA"/>
</dbReference>
<dbReference type="GO" id="GO:0009313">
    <property type="term" value="P:oligosaccharide catabolic process"/>
    <property type="evidence" value="ECO:0007669"/>
    <property type="project" value="TreeGrafter"/>
</dbReference>
<dbReference type="AlphaFoldDB" id="A0A846S0C8"/>
<comment type="catalytic activity">
    <reaction evidence="1">
        <text>Hydrolysis of alpha-(2-&gt;3)-, alpha-(2-&gt;6)-, alpha-(2-&gt;8)- glycosidic linkages of terminal sialic acid residues in oligosaccharides, glycoproteins, glycolipids, colominic acid and synthetic substrates.</text>
        <dbReference type="EC" id="3.2.1.18"/>
    </reaction>
</comment>
<gene>
    <name evidence="9" type="ORF">BJ994_002957</name>
</gene>
<reference evidence="9 10" key="1">
    <citation type="submission" date="2020-03" db="EMBL/GenBank/DDBJ databases">
        <title>Sequencing the genomes of 1000 actinobacteria strains.</title>
        <authorList>
            <person name="Klenk H.-P."/>
        </authorList>
    </citation>
    <scope>NUCLEOTIDE SEQUENCE [LARGE SCALE GENOMIC DNA]</scope>
    <source>
        <strain evidence="9 10">DSM 16403</strain>
    </source>
</reference>
<proteinExistence type="inferred from homology"/>
<name>A0A846S0C8_9MICC</name>
<feature type="compositionally biased region" description="Polar residues" evidence="4">
    <location>
        <begin position="194"/>
        <end position="204"/>
    </location>
</feature>
<dbReference type="Gene3D" id="2.120.10.10">
    <property type="match status" value="1"/>
</dbReference>
<organism evidence="9 10">
    <name type="scientific">Arthrobacter pigmenti</name>
    <dbReference type="NCBI Taxonomy" id="271432"/>
    <lineage>
        <taxon>Bacteria</taxon>
        <taxon>Bacillati</taxon>
        <taxon>Actinomycetota</taxon>
        <taxon>Actinomycetes</taxon>
        <taxon>Micrococcales</taxon>
        <taxon>Micrococcaceae</taxon>
        <taxon>Arthrobacter</taxon>
    </lineage>
</organism>
<evidence type="ECO:0000256" key="2">
    <source>
        <dbReference type="ARBA" id="ARBA00009348"/>
    </source>
</evidence>
<evidence type="ECO:0000259" key="8">
    <source>
        <dbReference type="Pfam" id="PF24346"/>
    </source>
</evidence>
<dbReference type="Proteomes" id="UP000547458">
    <property type="component" value="Unassembled WGS sequence"/>
</dbReference>
<dbReference type="GO" id="GO:0006689">
    <property type="term" value="P:ganglioside catabolic process"/>
    <property type="evidence" value="ECO:0007669"/>
    <property type="project" value="TreeGrafter"/>
</dbReference>
<protein>
    <recommendedName>
        <fullName evidence="3">exo-alpha-sialidase</fullName>
        <ecNumber evidence="3">3.2.1.18</ecNumber>
    </recommendedName>
</protein>
<feature type="signal peptide" evidence="5">
    <location>
        <begin position="1"/>
        <end position="33"/>
    </location>
</feature>
<keyword evidence="10" id="KW-1185">Reference proteome</keyword>
<evidence type="ECO:0000256" key="1">
    <source>
        <dbReference type="ARBA" id="ARBA00000427"/>
    </source>
</evidence>
<feature type="region of interest" description="Disordered" evidence="4">
    <location>
        <begin position="194"/>
        <end position="213"/>
    </location>
</feature>
<dbReference type="Gene3D" id="2.60.40.10">
    <property type="entry name" value="Immunoglobulins"/>
    <property type="match status" value="1"/>
</dbReference>
<dbReference type="InterPro" id="IPR013783">
    <property type="entry name" value="Ig-like_fold"/>
</dbReference>
<dbReference type="Pfam" id="PF13088">
    <property type="entry name" value="BNR_2"/>
    <property type="match status" value="1"/>
</dbReference>
<evidence type="ECO:0000313" key="9">
    <source>
        <dbReference type="EMBL" id="NJC23881.1"/>
    </source>
</evidence>
<feature type="domain" description="Alpha-galactosidase NEW3" evidence="6">
    <location>
        <begin position="434"/>
        <end position="496"/>
    </location>
</feature>
<evidence type="ECO:0000256" key="5">
    <source>
        <dbReference type="SAM" id="SignalP"/>
    </source>
</evidence>
<dbReference type="PANTHER" id="PTHR10628:SF30">
    <property type="entry name" value="EXO-ALPHA-SIALIDASE"/>
    <property type="match status" value="1"/>
</dbReference>
<dbReference type="RefSeq" id="WP_167995199.1">
    <property type="nucleotide sequence ID" value="NZ_JAATJL010000001.1"/>
</dbReference>
<evidence type="ECO:0000259" key="7">
    <source>
        <dbReference type="Pfam" id="PF13088"/>
    </source>
</evidence>
<dbReference type="PANTHER" id="PTHR10628">
    <property type="entry name" value="SIALIDASE"/>
    <property type="match status" value="1"/>
</dbReference>
<keyword evidence="5" id="KW-0732">Signal</keyword>
<dbReference type="InterPro" id="IPR011040">
    <property type="entry name" value="Sialidase"/>
</dbReference>
<feature type="domain" description="DUF7507" evidence="8">
    <location>
        <begin position="542"/>
        <end position="631"/>
    </location>
</feature>
<keyword evidence="9" id="KW-0378">Hydrolase</keyword>
<sequence length="982" mass="102975">MKQRQSGSPSRNRLGLATLIAAVLVATAAPAHAAPVPALAPADPPGSFTETNLGAELISPFASYRIPALAYLGDGVVLASWDGRPFNAADAPNPNSIVQRRSTDGGKTWGPIEVIAAGSVTASGQESPKFGYSDPSYVVDEETGKVFNFFVYSKDQGFHGSTFGNDDANRNVISSAVIESDDGGITWSEPRLITETTKPDSNPANPAPGDVRSNFASSGQGIQLKYGEYAGRLIQQYAGDVLQPDGTRAIQAYSVYSDDHGLTWQKGENVGVRMDENKTVELSDGRVMLNSRDSGNGGYRKVAISTDGGHSYGPVTQDFELPDPTNNGSITRLFPDAAQGTPDAKKLIFSNSNSQSSRSNVSVRVSCDDGETWPSVRSVRSGFSAYSTLERLEDGQIGLLYESSYTNGITFSKFDDAWLNYVCAPLEVDDVKLAPGEAVDVPVTITNQEQTAVSGELTIDTPGGWTAPVVDVPAIAPGESATITVSLTAGDNAAAAPKLDAVFTAAQGGQSRHSFQAAADAVGLKVTGTPADTNRNVDTNPYAVGDRVAYNFRVTSTATVTTSAVPTAGNFDIGFLPPTAPNCRFRVLPAGDAYNCTTAKHTVTQEDVDRGYFIPTATFESTSTTDPALTKTVNFTGQAVFLNSAGKANALAAEIVGSRTDTNRDLAANPYTAGEQVPYSFRVTNTGLVTEATVPTSGNFAPFVPPGPGNCRFLVLPAGNDYTCGTPRHTVTEQEAADGFFVPLTTWTLSASGFPSKELTVNGGETDLTERNPGLAATAVTTEITDTNGDGVDSAGDDVSQSATVTNSGNVRLTDVALEGWNGAVAELGVDGATTFTRTFTLSGVQVQAGVIEAVDAVVVGANGSRSAEAPVAAEAYQLDVEPGFTPEAPTSDQLKHDNEADFAAPRTPVVRGEDVTLTLPEAGSWYFLHEDTEPLGWFQANDAGQVTFSFDADAGPGARRVSVTDGEGQYVGWDRVVLSGR</sequence>
<evidence type="ECO:0000256" key="3">
    <source>
        <dbReference type="ARBA" id="ARBA00012733"/>
    </source>
</evidence>
<dbReference type="EC" id="3.2.1.18" evidence="3"/>
<dbReference type="GO" id="GO:0005737">
    <property type="term" value="C:cytoplasm"/>
    <property type="evidence" value="ECO:0007669"/>
    <property type="project" value="TreeGrafter"/>
</dbReference>
<evidence type="ECO:0000256" key="4">
    <source>
        <dbReference type="SAM" id="MobiDB-lite"/>
    </source>
</evidence>
<accession>A0A846S0C8</accession>
<dbReference type="Pfam" id="PF10633">
    <property type="entry name" value="NPCBM_assoc"/>
    <property type="match status" value="1"/>
</dbReference>